<evidence type="ECO:0000259" key="6">
    <source>
        <dbReference type="Pfam" id="PF25893"/>
    </source>
</evidence>
<evidence type="ECO:0000256" key="1">
    <source>
        <dbReference type="ARBA" id="ARBA00009477"/>
    </source>
</evidence>
<dbReference type="GO" id="GO:0015679">
    <property type="term" value="P:plasma membrane copper ion transport"/>
    <property type="evidence" value="ECO:0007669"/>
    <property type="project" value="TreeGrafter"/>
</dbReference>
<dbReference type="SUPFAM" id="SSF111369">
    <property type="entry name" value="HlyD-like secretion proteins"/>
    <property type="match status" value="1"/>
</dbReference>
<dbReference type="InterPro" id="IPR058648">
    <property type="entry name" value="HH_CzcB-like"/>
</dbReference>
<evidence type="ECO:0000256" key="2">
    <source>
        <dbReference type="ARBA" id="ARBA00022448"/>
    </source>
</evidence>
<dbReference type="Pfam" id="PF25975">
    <property type="entry name" value="CzcB_C"/>
    <property type="match status" value="1"/>
</dbReference>
<keyword evidence="3" id="KW-0175">Coiled coil</keyword>
<dbReference type="PANTHER" id="PTHR30097:SF4">
    <property type="entry name" value="SLR6042 PROTEIN"/>
    <property type="match status" value="1"/>
</dbReference>
<dbReference type="Gene3D" id="2.40.50.100">
    <property type="match status" value="1"/>
</dbReference>
<feature type="coiled-coil region" evidence="3">
    <location>
        <begin position="157"/>
        <end position="215"/>
    </location>
</feature>
<dbReference type="Pfam" id="PF25973">
    <property type="entry name" value="BSH_CzcB"/>
    <property type="match status" value="1"/>
</dbReference>
<dbReference type="InterPro" id="IPR051909">
    <property type="entry name" value="MFP_Cation_Efflux"/>
</dbReference>
<dbReference type="AlphaFoldDB" id="A0A140E7F1"/>
<evidence type="ECO:0000259" key="8">
    <source>
        <dbReference type="Pfam" id="PF25973"/>
    </source>
</evidence>
<name>A0A140E7F1_9GAMM</name>
<dbReference type="Gene3D" id="2.40.30.170">
    <property type="match status" value="1"/>
</dbReference>
<gene>
    <name evidence="10" type="ORF">JT25_023035</name>
</gene>
<dbReference type="OrthoDB" id="9768185at2"/>
<evidence type="ECO:0000256" key="5">
    <source>
        <dbReference type="SAM" id="Phobius"/>
    </source>
</evidence>
<dbReference type="STRING" id="1538553.JT25_023035"/>
<feature type="domain" description="CzcB-like C-terminal circularly permuted SH3-like" evidence="9">
    <location>
        <begin position="352"/>
        <end position="412"/>
    </location>
</feature>
<evidence type="ECO:0000313" key="11">
    <source>
        <dbReference type="Proteomes" id="UP000030512"/>
    </source>
</evidence>
<dbReference type="Pfam" id="PF25954">
    <property type="entry name" value="Beta-barrel_RND_2"/>
    <property type="match status" value="1"/>
</dbReference>
<dbReference type="NCBIfam" id="TIGR01730">
    <property type="entry name" value="RND_mfp"/>
    <property type="match status" value="1"/>
</dbReference>
<evidence type="ECO:0000256" key="3">
    <source>
        <dbReference type="SAM" id="Coils"/>
    </source>
</evidence>
<reference evidence="10 11" key="1">
    <citation type="journal article" date="2015" name="Environ. Microbiol.">
        <title>Methane oxidation coupled to nitrate reduction under hypoxia by the Gammaproteobacterium Methylomonas denitrificans, sp. nov. type strain FJG1.</title>
        <authorList>
            <person name="Kits K.D."/>
            <person name="Klotz M.G."/>
            <person name="Stein L.Y."/>
        </authorList>
    </citation>
    <scope>NUCLEOTIDE SEQUENCE [LARGE SCALE GENOMIC DNA]</scope>
    <source>
        <strain evidence="10 11">FJG1</strain>
    </source>
</reference>
<sequence>MNNITKKQLIAIASIILIGVLLSILILGIDKTKSEADEQVEESHADAKAQIAQGDDHRELSDETKQTQDSGGGAALHEGEFVALTDQQIAETGISIQTAGAAHIKTLTTLPGEIRFNEDKTSHVVPRLAGVVEHVSANLGQQVKKGQVIAVIASTALSEQRSELLSAQKRLELARNTFAREKHLWEAKISAEQDYLQAQQAMREMEIAVQNAQQKLIALGASPTVSANTGALNRYEIRAPFDGMVVEKHIALGEAVKEDTSIFTISDLSTVWADIIVSANDLNLVRVGAKVSIKATALESTASGTVSYVGSLMGEQTRTATARVTLDNPDMVWRPGLFITVDLIAKETEVSVAVSADTIQTINDKPAIFIRVPGGFIAQPVTTGLSDGKVTEIMAGLKPGTEYAVNGSFLLKSEQGKGASDED</sequence>
<dbReference type="InterPro" id="IPR058792">
    <property type="entry name" value="Beta-barrel_RND_2"/>
</dbReference>
<dbReference type="EMBL" id="CP014476">
    <property type="protein sequence ID" value="AMK79325.1"/>
    <property type="molecule type" value="Genomic_DNA"/>
</dbReference>
<evidence type="ECO:0000259" key="7">
    <source>
        <dbReference type="Pfam" id="PF25954"/>
    </source>
</evidence>
<keyword evidence="5" id="KW-1133">Transmembrane helix</keyword>
<feature type="domain" description="CzcB-like barrel-sandwich hybrid" evidence="8">
    <location>
        <begin position="120"/>
        <end position="267"/>
    </location>
</feature>
<dbReference type="FunFam" id="2.40.30.170:FF:000010">
    <property type="entry name" value="Efflux RND transporter periplasmic adaptor subunit"/>
    <property type="match status" value="1"/>
</dbReference>
<evidence type="ECO:0000313" key="10">
    <source>
        <dbReference type="EMBL" id="AMK79325.1"/>
    </source>
</evidence>
<proteinExistence type="inferred from homology"/>
<keyword evidence="11" id="KW-1185">Reference proteome</keyword>
<feature type="transmembrane region" description="Helical" evidence="5">
    <location>
        <begin position="9"/>
        <end position="29"/>
    </location>
</feature>
<protein>
    <submittedName>
        <fullName evidence="10">Efflux transporter periplasmic adaptor subunit</fullName>
    </submittedName>
</protein>
<dbReference type="Gene3D" id="2.40.420.20">
    <property type="match status" value="1"/>
</dbReference>
<accession>A0A140E7F1</accession>
<dbReference type="KEGG" id="mdn:JT25_023035"/>
<dbReference type="GO" id="GO:0030288">
    <property type="term" value="C:outer membrane-bounded periplasmic space"/>
    <property type="evidence" value="ECO:0007669"/>
    <property type="project" value="TreeGrafter"/>
</dbReference>
<dbReference type="GO" id="GO:0022857">
    <property type="term" value="F:transmembrane transporter activity"/>
    <property type="evidence" value="ECO:0007669"/>
    <property type="project" value="InterPro"/>
</dbReference>
<dbReference type="Gene3D" id="1.10.287.470">
    <property type="entry name" value="Helix hairpin bin"/>
    <property type="match status" value="1"/>
</dbReference>
<feature type="domain" description="CzcB-like alpha-helical hairpin" evidence="6">
    <location>
        <begin position="159"/>
        <end position="218"/>
    </location>
</feature>
<keyword evidence="5" id="KW-0472">Membrane</keyword>
<comment type="similarity">
    <text evidence="1">Belongs to the membrane fusion protein (MFP) (TC 8.A.1) family.</text>
</comment>
<dbReference type="GO" id="GO:0060003">
    <property type="term" value="P:copper ion export"/>
    <property type="evidence" value="ECO:0007669"/>
    <property type="project" value="TreeGrafter"/>
</dbReference>
<dbReference type="RefSeq" id="WP_036275009.1">
    <property type="nucleotide sequence ID" value="NZ_CP014476.1"/>
</dbReference>
<feature type="compositionally biased region" description="Basic and acidic residues" evidence="4">
    <location>
        <begin position="38"/>
        <end position="47"/>
    </location>
</feature>
<feature type="domain" description="CusB-like beta-barrel" evidence="7">
    <location>
        <begin position="270"/>
        <end position="345"/>
    </location>
</feature>
<keyword evidence="5" id="KW-0812">Transmembrane</keyword>
<dbReference type="InterPro" id="IPR058649">
    <property type="entry name" value="CzcB_C"/>
</dbReference>
<dbReference type="GO" id="GO:0016020">
    <property type="term" value="C:membrane"/>
    <property type="evidence" value="ECO:0007669"/>
    <property type="project" value="InterPro"/>
</dbReference>
<dbReference type="InterPro" id="IPR058647">
    <property type="entry name" value="BSH_CzcB-like"/>
</dbReference>
<feature type="region of interest" description="Disordered" evidence="4">
    <location>
        <begin position="38"/>
        <end position="73"/>
    </location>
</feature>
<dbReference type="Proteomes" id="UP000030512">
    <property type="component" value="Chromosome"/>
</dbReference>
<dbReference type="PANTHER" id="PTHR30097">
    <property type="entry name" value="CATION EFFLUX SYSTEM PROTEIN CUSB"/>
    <property type="match status" value="1"/>
</dbReference>
<dbReference type="InterPro" id="IPR006143">
    <property type="entry name" value="RND_pump_MFP"/>
</dbReference>
<organism evidence="10 11">
    <name type="scientific">Methylomonas denitrificans</name>
    <dbReference type="NCBI Taxonomy" id="1538553"/>
    <lineage>
        <taxon>Bacteria</taxon>
        <taxon>Pseudomonadati</taxon>
        <taxon>Pseudomonadota</taxon>
        <taxon>Gammaproteobacteria</taxon>
        <taxon>Methylococcales</taxon>
        <taxon>Methylococcaceae</taxon>
        <taxon>Methylomonas</taxon>
    </lineage>
</organism>
<dbReference type="GO" id="GO:0046914">
    <property type="term" value="F:transition metal ion binding"/>
    <property type="evidence" value="ECO:0007669"/>
    <property type="project" value="TreeGrafter"/>
</dbReference>
<feature type="compositionally biased region" description="Basic and acidic residues" evidence="4">
    <location>
        <begin position="54"/>
        <end position="66"/>
    </location>
</feature>
<dbReference type="Pfam" id="PF25893">
    <property type="entry name" value="HH_CzcB"/>
    <property type="match status" value="1"/>
</dbReference>
<evidence type="ECO:0000256" key="4">
    <source>
        <dbReference type="SAM" id="MobiDB-lite"/>
    </source>
</evidence>
<keyword evidence="2" id="KW-0813">Transport</keyword>
<evidence type="ECO:0000259" key="9">
    <source>
        <dbReference type="Pfam" id="PF25975"/>
    </source>
</evidence>